<reference evidence="2" key="1">
    <citation type="journal article" date="2019" name="Int. J. Syst. Evol. Microbiol.">
        <title>The Global Catalogue of Microorganisms (GCM) 10K type strain sequencing project: providing services to taxonomists for standard genome sequencing and annotation.</title>
        <authorList>
            <consortium name="The Broad Institute Genomics Platform"/>
            <consortium name="The Broad Institute Genome Sequencing Center for Infectious Disease"/>
            <person name="Wu L."/>
            <person name="Ma J."/>
        </authorList>
    </citation>
    <scope>NUCLEOTIDE SEQUENCE [LARGE SCALE GENOMIC DNA]</scope>
    <source>
        <strain evidence="2">JCM 15914</strain>
    </source>
</reference>
<comment type="caution">
    <text evidence="1">The sequence shown here is derived from an EMBL/GenBank/DDBJ whole genome shotgun (WGS) entry which is preliminary data.</text>
</comment>
<proteinExistence type="predicted"/>
<evidence type="ECO:0000313" key="1">
    <source>
        <dbReference type="EMBL" id="GAA2121054.1"/>
    </source>
</evidence>
<gene>
    <name evidence="1" type="ORF">GCM10009824_23310</name>
</gene>
<keyword evidence="2" id="KW-1185">Reference proteome</keyword>
<sequence length="123" mass="13450">MPKTPAEKLLIKPGSSVFLAGDTPETRELLDPLPENAVVVEHADNADAAVLFAMSRANLDDLLEANLENLGGTRAAWIGYLKGGRSDINRDTIWARVNELNWTLNANVAISEEWSAVRLKPLD</sequence>
<protein>
    <recommendedName>
        <fullName evidence="3">DUF3052 domain-containing protein</fullName>
    </recommendedName>
</protein>
<evidence type="ECO:0000313" key="2">
    <source>
        <dbReference type="Proteomes" id="UP001500166"/>
    </source>
</evidence>
<name>A0ABP5JPW1_9MICC</name>
<dbReference type="EMBL" id="BAAAQA010000025">
    <property type="protein sequence ID" value="GAA2121054.1"/>
    <property type="molecule type" value="Genomic_DNA"/>
</dbReference>
<dbReference type="RefSeq" id="WP_344225199.1">
    <property type="nucleotide sequence ID" value="NZ_BAAAQA010000025.1"/>
</dbReference>
<accession>A0ABP5JPW1</accession>
<dbReference type="Proteomes" id="UP001500166">
    <property type="component" value="Unassembled WGS sequence"/>
</dbReference>
<organism evidence="1 2">
    <name type="scientific">Kocuria atrinae</name>
    <dbReference type="NCBI Taxonomy" id="592377"/>
    <lineage>
        <taxon>Bacteria</taxon>
        <taxon>Bacillati</taxon>
        <taxon>Actinomycetota</taxon>
        <taxon>Actinomycetes</taxon>
        <taxon>Micrococcales</taxon>
        <taxon>Micrococcaceae</taxon>
        <taxon>Kocuria</taxon>
    </lineage>
</organism>
<evidence type="ECO:0008006" key="3">
    <source>
        <dbReference type="Google" id="ProtNLM"/>
    </source>
</evidence>